<feature type="binding site" evidence="8">
    <location>
        <position position="510"/>
    </location>
    <ligand>
        <name>Mg(2+)</name>
        <dbReference type="ChEBI" id="CHEBI:18420"/>
        <note>catalytic</note>
    </ligand>
</feature>
<dbReference type="SMART" id="SM00477">
    <property type="entry name" value="NUC"/>
    <property type="match status" value="1"/>
</dbReference>
<dbReference type="eggNOG" id="COG1864">
    <property type="taxonomic scope" value="Bacteria"/>
</dbReference>
<name>A0A076EKC9_RHOOP</name>
<evidence type="ECO:0000259" key="11">
    <source>
        <dbReference type="SMART" id="SM00477"/>
    </source>
</evidence>
<feature type="active site" description="Proton acceptor" evidence="7">
    <location>
        <position position="476"/>
    </location>
</feature>
<dbReference type="SUPFAM" id="SSF50494">
    <property type="entry name" value="Trypsin-like serine proteases"/>
    <property type="match status" value="1"/>
</dbReference>
<keyword evidence="2 9" id="KW-0645">Protease</keyword>
<dbReference type="InterPro" id="IPR020821">
    <property type="entry name" value="ENPP1-3/EXOG-like_nuc-like"/>
</dbReference>
<dbReference type="SUPFAM" id="SSF54060">
    <property type="entry name" value="His-Me finger endonucleases"/>
    <property type="match status" value="1"/>
</dbReference>
<dbReference type="eggNOG" id="COG3591">
    <property type="taxonomic scope" value="Bacteria"/>
</dbReference>
<dbReference type="PANTHER" id="PTHR13966:SF5">
    <property type="entry name" value="ENDONUCLEASE G, MITOCHONDRIAL"/>
    <property type="match status" value="1"/>
</dbReference>
<evidence type="ECO:0000256" key="1">
    <source>
        <dbReference type="ARBA" id="ARBA00008764"/>
    </source>
</evidence>
<evidence type="ECO:0000256" key="5">
    <source>
        <dbReference type="ARBA" id="ARBA00022825"/>
    </source>
</evidence>
<evidence type="ECO:0000256" key="9">
    <source>
        <dbReference type="RuleBase" id="RU004296"/>
    </source>
</evidence>
<feature type="domain" description="ENPP1-3/EXOG-like endonuclease/phosphodiesterase" evidence="11">
    <location>
        <begin position="414"/>
        <end position="624"/>
    </location>
</feature>
<evidence type="ECO:0000313" key="13">
    <source>
        <dbReference type="EMBL" id="AII05687.1"/>
    </source>
</evidence>
<dbReference type="GO" id="GO:0006508">
    <property type="term" value="P:proteolysis"/>
    <property type="evidence" value="ECO:0007669"/>
    <property type="project" value="UniProtKB-KW"/>
</dbReference>
<dbReference type="InterPro" id="IPR008256">
    <property type="entry name" value="Peptidase_S1B"/>
</dbReference>
<keyword evidence="4 9" id="KW-0378">Hydrolase</keyword>
<dbReference type="InterPro" id="IPR044929">
    <property type="entry name" value="DNA/RNA_non-sp_Endonuclease_sf"/>
</dbReference>
<feature type="compositionally biased region" description="Basic and acidic residues" evidence="10">
    <location>
        <begin position="36"/>
        <end position="48"/>
    </location>
</feature>
<proteinExistence type="inferred from homology"/>
<evidence type="ECO:0000259" key="12">
    <source>
        <dbReference type="SMART" id="SM00892"/>
    </source>
</evidence>
<protein>
    <recommendedName>
        <fullName evidence="9">Serine protease</fullName>
        <ecNumber evidence="9">3.4.21.-</ecNumber>
    </recommendedName>
</protein>
<keyword evidence="5 9" id="KW-0720">Serine protease</keyword>
<feature type="region of interest" description="Disordered" evidence="10">
    <location>
        <begin position="1"/>
        <end position="24"/>
    </location>
</feature>
<feature type="active site" description="Charge relay system" evidence="6">
    <location>
        <position position="193"/>
    </location>
</feature>
<dbReference type="PANTHER" id="PTHR13966">
    <property type="entry name" value="ENDONUCLEASE RELATED"/>
    <property type="match status" value="1"/>
</dbReference>
<sequence length="646" mass="71239">MTIVDNIGDGQSQRAMPGGTFEAERQRQRDAAELRARERAPQRGEHVDALNGPGGVAAADTPERIAKRVDRLGRYYGNGGWESDALPEQVLEKIINTADFVGVRYLDAGAAAARSIGRVNIRDARGTLQGYGTGFLVSPTLLLTNHHVLPNADTARSSVIEFDYQDGIDGKPRPVQMFPLDPGRFYLADRERDFALVAVGAEPGTLAQFGFNPLIQAEGKAVIGEFVTIVQHPRGEKKQIALRENRIVDIPERFLHYSADTEPGSSGSPVFNDQWEVVALHHASVRAPQHTEFGGVLNEGVRISRILEYVRAQNLTPQSRDLVDDIVHAERTAPTVSPAVEREREVTVRVPLEITVRLGSVDSPAATRRPAEPEAISIDPDYSTRGGYDANFLRTPLPLPRPATPSVASPELKYHHFSVVMHRERALALFTAVNIDGTQSQSPRRDSDRWILDPRLPADQQTGEDVYRDNPLDRGHLVRRLDPAWGPLAKAANDDTFHFTNCTPQHHSFNAGQTLWLGLEDYVLKNADNADLAVSVVTGPVLAPDDPEYRGVALPRQFWKTVAMVKQDGDLSVTGYLLSQAALLDEFAEGEEAFSYGAYRTFQVPVRRIAQLTGLVLDPHIAADPLERIEASALPRELIRPQDLIL</sequence>
<dbReference type="Pfam" id="PF13365">
    <property type="entry name" value="Trypsin_2"/>
    <property type="match status" value="1"/>
</dbReference>
<keyword evidence="13" id="KW-0255">Endonuclease</keyword>
<keyword evidence="8" id="KW-0479">Metal-binding</keyword>
<accession>A0A076EKC9</accession>
<dbReference type="AlphaFoldDB" id="A0A076EKC9"/>
<feature type="domain" description="DNA/RNA non-specific endonuclease/pyrophosphatase/phosphodiesterase" evidence="12">
    <location>
        <begin position="413"/>
        <end position="624"/>
    </location>
</feature>
<dbReference type="Pfam" id="PF01223">
    <property type="entry name" value="Endonuclease_NS"/>
    <property type="match status" value="1"/>
</dbReference>
<dbReference type="CDD" id="cd00091">
    <property type="entry name" value="NUC"/>
    <property type="match status" value="1"/>
</dbReference>
<dbReference type="InterPro" id="IPR044925">
    <property type="entry name" value="His-Me_finger_sf"/>
</dbReference>
<evidence type="ECO:0000256" key="7">
    <source>
        <dbReference type="PIRSR" id="PIRSR640255-1"/>
    </source>
</evidence>
<dbReference type="EC" id="3.4.21.-" evidence="9"/>
<dbReference type="GO" id="GO:0008236">
    <property type="term" value="F:serine-type peptidase activity"/>
    <property type="evidence" value="ECO:0007669"/>
    <property type="project" value="UniProtKB-KW"/>
</dbReference>
<dbReference type="EMBL" id="CP008947">
    <property type="protein sequence ID" value="AII05687.1"/>
    <property type="molecule type" value="Genomic_DNA"/>
</dbReference>
<dbReference type="InterPro" id="IPR043504">
    <property type="entry name" value="Peptidase_S1_PA_chymotrypsin"/>
</dbReference>
<dbReference type="GO" id="GO:0003676">
    <property type="term" value="F:nucleic acid binding"/>
    <property type="evidence" value="ECO:0007669"/>
    <property type="project" value="InterPro"/>
</dbReference>
<dbReference type="InterPro" id="IPR009003">
    <property type="entry name" value="Peptidase_S1_PA"/>
</dbReference>
<evidence type="ECO:0000256" key="8">
    <source>
        <dbReference type="PIRSR" id="PIRSR640255-2"/>
    </source>
</evidence>
<keyword evidence="13" id="KW-0540">Nuclease</keyword>
<evidence type="ECO:0000256" key="6">
    <source>
        <dbReference type="PIRSR" id="PIRSR608256-1"/>
    </source>
</evidence>
<keyword evidence="3" id="KW-0732">Signal</keyword>
<gene>
    <name evidence="13" type="ORF">EP51_14080</name>
</gene>
<evidence type="ECO:0000256" key="3">
    <source>
        <dbReference type="ARBA" id="ARBA00022729"/>
    </source>
</evidence>
<comment type="similarity">
    <text evidence="1 9">Belongs to the peptidase S1B family.</text>
</comment>
<organism evidence="13 14">
    <name type="scientific">Rhodococcus opacus</name>
    <name type="common">Nocardia opaca</name>
    <dbReference type="NCBI Taxonomy" id="37919"/>
    <lineage>
        <taxon>Bacteria</taxon>
        <taxon>Bacillati</taxon>
        <taxon>Actinomycetota</taxon>
        <taxon>Actinomycetes</taxon>
        <taxon>Mycobacteriales</taxon>
        <taxon>Nocardiaceae</taxon>
        <taxon>Rhodococcus</taxon>
    </lineage>
</organism>
<dbReference type="InterPro" id="IPR001604">
    <property type="entry name" value="Endo_G_ENPP1-like_dom"/>
</dbReference>
<dbReference type="Proteomes" id="UP000028488">
    <property type="component" value="Chromosome"/>
</dbReference>
<dbReference type="GO" id="GO:0046872">
    <property type="term" value="F:metal ion binding"/>
    <property type="evidence" value="ECO:0007669"/>
    <property type="project" value="UniProtKB-KW"/>
</dbReference>
<evidence type="ECO:0000256" key="10">
    <source>
        <dbReference type="SAM" id="MobiDB-lite"/>
    </source>
</evidence>
<dbReference type="Gene3D" id="3.40.570.10">
    <property type="entry name" value="Extracellular Endonuclease, subunit A"/>
    <property type="match status" value="1"/>
</dbReference>
<dbReference type="SMART" id="SM00892">
    <property type="entry name" value="Endonuclease_NS"/>
    <property type="match status" value="1"/>
</dbReference>
<reference evidence="13 14" key="1">
    <citation type="submission" date="2014-07" db="EMBL/GenBank/DDBJ databases">
        <title>Genome Sequence of Rhodococcus opacus Strain R7, a Biodegrader of Mono- and Polycyclic Aromatic Hydrocarbons.</title>
        <authorList>
            <person name="Di Gennaro P."/>
            <person name="Zampolli J."/>
            <person name="Presti I."/>
            <person name="Cappelletti M."/>
            <person name="D'Ursi P."/>
            <person name="Orro A."/>
            <person name="Mezzelani A."/>
            <person name="Milanesi L."/>
        </authorList>
    </citation>
    <scope>NUCLEOTIDE SEQUENCE [LARGE SCALE GENOMIC DNA]</scope>
    <source>
        <strain evidence="13 14">R7</strain>
    </source>
</reference>
<dbReference type="RefSeq" id="WP_128639616.1">
    <property type="nucleotide sequence ID" value="NZ_CP008947.1"/>
</dbReference>
<evidence type="ECO:0000313" key="14">
    <source>
        <dbReference type="Proteomes" id="UP000028488"/>
    </source>
</evidence>
<feature type="region of interest" description="Disordered" evidence="10">
    <location>
        <begin position="36"/>
        <end position="59"/>
    </location>
</feature>
<dbReference type="Gene3D" id="2.40.10.10">
    <property type="entry name" value="Trypsin-like serine proteases"/>
    <property type="match status" value="2"/>
</dbReference>
<feature type="active site" description="Charge relay system" evidence="6">
    <location>
        <position position="147"/>
    </location>
</feature>
<evidence type="ECO:0000256" key="2">
    <source>
        <dbReference type="ARBA" id="ARBA00022670"/>
    </source>
</evidence>
<dbReference type="GO" id="GO:0004519">
    <property type="term" value="F:endonuclease activity"/>
    <property type="evidence" value="ECO:0007669"/>
    <property type="project" value="UniProtKB-KW"/>
</dbReference>
<evidence type="ECO:0000256" key="4">
    <source>
        <dbReference type="ARBA" id="ARBA00022801"/>
    </source>
</evidence>
<feature type="active site" description="Charge relay system" evidence="6">
    <location>
        <position position="266"/>
    </location>
</feature>
<dbReference type="PRINTS" id="PR00839">
    <property type="entry name" value="V8PROTEASE"/>
</dbReference>
<dbReference type="InterPro" id="IPR040255">
    <property type="entry name" value="Non-specific_endonuclease"/>
</dbReference>